<dbReference type="InterPro" id="IPR036188">
    <property type="entry name" value="FAD/NAD-bd_sf"/>
</dbReference>
<dbReference type="OrthoDB" id="333024at2759"/>
<feature type="binding site" evidence="10">
    <location>
        <begin position="172"/>
        <end position="173"/>
    </location>
    <ligand>
        <name>NADP(+)</name>
        <dbReference type="ChEBI" id="CHEBI:58349"/>
    </ligand>
</feature>
<dbReference type="Proteomes" id="UP000664169">
    <property type="component" value="Unassembled WGS sequence"/>
</dbReference>
<dbReference type="PRINTS" id="PR00419">
    <property type="entry name" value="ADXRDTASE"/>
</dbReference>
<proteinExistence type="inferred from homology"/>
<evidence type="ECO:0000313" key="12">
    <source>
        <dbReference type="Proteomes" id="UP000664169"/>
    </source>
</evidence>
<evidence type="ECO:0000256" key="1">
    <source>
        <dbReference type="ARBA" id="ARBA00001974"/>
    </source>
</evidence>
<feature type="binding site" evidence="9">
    <location>
        <begin position="354"/>
        <end position="356"/>
    </location>
    <ligand>
        <name>FAD</name>
        <dbReference type="ChEBI" id="CHEBI:57692"/>
    </ligand>
</feature>
<evidence type="ECO:0000256" key="10">
    <source>
        <dbReference type="PIRSR" id="PIRSR000362-2"/>
    </source>
</evidence>
<dbReference type="EC" id="1.18.1.6" evidence="8"/>
<organism evidence="11 12">
    <name type="scientific">Gomphillus americanus</name>
    <dbReference type="NCBI Taxonomy" id="1940652"/>
    <lineage>
        <taxon>Eukaryota</taxon>
        <taxon>Fungi</taxon>
        <taxon>Dikarya</taxon>
        <taxon>Ascomycota</taxon>
        <taxon>Pezizomycotina</taxon>
        <taxon>Lecanoromycetes</taxon>
        <taxon>OSLEUM clade</taxon>
        <taxon>Ostropomycetidae</taxon>
        <taxon>Ostropales</taxon>
        <taxon>Graphidaceae</taxon>
        <taxon>Gomphilloideae</taxon>
        <taxon>Gomphillus</taxon>
    </lineage>
</organism>
<feature type="binding site" evidence="10">
    <location>
        <position position="354"/>
    </location>
    <ligand>
        <name>NADP(+)</name>
        <dbReference type="ChEBI" id="CHEBI:58349"/>
    </ligand>
</feature>
<dbReference type="PIRSF" id="PIRSF000362">
    <property type="entry name" value="FNR"/>
    <property type="match status" value="1"/>
</dbReference>
<evidence type="ECO:0000256" key="2">
    <source>
        <dbReference type="ARBA" id="ARBA00008312"/>
    </source>
</evidence>
<evidence type="ECO:0000256" key="6">
    <source>
        <dbReference type="ARBA" id="ARBA00023002"/>
    </source>
</evidence>
<dbReference type="SUPFAM" id="SSF51905">
    <property type="entry name" value="FAD/NAD(P)-binding domain"/>
    <property type="match status" value="2"/>
</dbReference>
<sequence>MAKRHDAIVDMYEKLPVPFGLVRFGVAPDHPEVKNCQDRFTEVASSPRFNFIGNFDMGKVGLLELRKQYDAILFAYGASKDRELSVPGEHLQGVYSARAFVGWYNGLPEYASLSPDLQSGDTAVIIGQGNVALDIARILLSGVERLKTTDIAANALDTLSSSKVTKVHVIGRRGPLQASFTIKELRELMQLLDIQFKPVPLHLLPGLEQKLPRAQKRISDLLRNHSNHSSNDNRLSKSMNLDFLQSPISFNADSDAGNKLASITLSHNRYKNGNDLFDASAGVESTNENDTLKTSLAFRSIGYKSEPLPGMQDLGIEFDLRKGTLPNVAGRVVNGGNAIPGLYCAGWVKRGPTGVIATTMEDAFSTAEIIVSDWAGKASGKPGWEALRSRFPHATDWDDWLKIDAAEREMGRAKGKEREKCSSVDQMLNILR</sequence>
<evidence type="ECO:0000256" key="3">
    <source>
        <dbReference type="ARBA" id="ARBA00022630"/>
    </source>
</evidence>
<dbReference type="InterPro" id="IPR055275">
    <property type="entry name" value="Ferredox_Rdtase"/>
</dbReference>
<protein>
    <recommendedName>
        <fullName evidence="8">NADPH:adrenodoxin oxidoreductase, mitochondrial</fullName>
        <ecNumber evidence="8">1.18.1.6</ecNumber>
    </recommendedName>
</protein>
<dbReference type="PANTHER" id="PTHR48467">
    <property type="entry name" value="GLUTAMATE SYNTHASE 1 [NADH], CHLOROPLASTIC-LIKE"/>
    <property type="match status" value="1"/>
</dbReference>
<keyword evidence="12" id="KW-1185">Reference proteome</keyword>
<keyword evidence="3 8" id="KW-0285">Flavoprotein</keyword>
<evidence type="ECO:0000256" key="5">
    <source>
        <dbReference type="ARBA" id="ARBA00022857"/>
    </source>
</evidence>
<dbReference type="GO" id="GO:0005739">
    <property type="term" value="C:mitochondrion"/>
    <property type="evidence" value="ECO:0007669"/>
    <property type="project" value="UniProtKB-SubCell"/>
</dbReference>
<evidence type="ECO:0000256" key="8">
    <source>
        <dbReference type="PIRNR" id="PIRNR000362"/>
    </source>
</evidence>
<accession>A0A8H3IPM7</accession>
<comment type="similarity">
    <text evidence="2 8">Belongs to the ferredoxin--NADP reductase type 1 family.</text>
</comment>
<feature type="binding site" evidence="9">
    <location>
        <position position="347"/>
    </location>
    <ligand>
        <name>FAD</name>
        <dbReference type="ChEBI" id="CHEBI:57692"/>
    </ligand>
</feature>
<evidence type="ECO:0000313" key="11">
    <source>
        <dbReference type="EMBL" id="CAF9928705.1"/>
    </source>
</evidence>
<dbReference type="PANTHER" id="PTHR48467:SF1">
    <property type="entry name" value="GLUTAMATE SYNTHASE 1 [NADH], CHLOROPLASTIC-LIKE"/>
    <property type="match status" value="1"/>
</dbReference>
<keyword evidence="6 8" id="KW-0560">Oxidoreductase</keyword>
<evidence type="ECO:0000256" key="4">
    <source>
        <dbReference type="ARBA" id="ARBA00022827"/>
    </source>
</evidence>
<comment type="catalytic activity">
    <reaction evidence="7 8">
        <text>2 reduced [adrenodoxin] + NADP(+) + H(+) = 2 oxidized [adrenodoxin] + NADPH</text>
        <dbReference type="Rhea" id="RHEA:42312"/>
        <dbReference type="Rhea" id="RHEA-COMP:9998"/>
        <dbReference type="Rhea" id="RHEA-COMP:9999"/>
        <dbReference type="ChEBI" id="CHEBI:15378"/>
        <dbReference type="ChEBI" id="CHEBI:33737"/>
        <dbReference type="ChEBI" id="CHEBI:33738"/>
        <dbReference type="ChEBI" id="CHEBI:57783"/>
        <dbReference type="ChEBI" id="CHEBI:58349"/>
        <dbReference type="EC" id="1.18.1.6"/>
    </reaction>
</comment>
<keyword evidence="4 8" id="KW-0274">FAD</keyword>
<keyword evidence="8" id="KW-0496">Mitochondrion</keyword>
<dbReference type="Gene3D" id="3.50.50.60">
    <property type="entry name" value="FAD/NAD(P)-binding domain"/>
    <property type="match status" value="1"/>
</dbReference>
<comment type="cofactor">
    <cofactor evidence="1 8 9">
        <name>FAD</name>
        <dbReference type="ChEBI" id="CHEBI:57692"/>
    </cofactor>
</comment>
<evidence type="ECO:0000256" key="9">
    <source>
        <dbReference type="PIRSR" id="PIRSR000362-1"/>
    </source>
</evidence>
<feature type="binding site" evidence="9">
    <location>
        <position position="13"/>
    </location>
    <ligand>
        <name>FAD</name>
        <dbReference type="ChEBI" id="CHEBI:57692"/>
    </ligand>
</feature>
<name>A0A8H3IPM7_9LECA</name>
<dbReference type="InterPro" id="IPR021163">
    <property type="entry name" value="Ferredox_Rdtase_adrenod"/>
</dbReference>
<dbReference type="GO" id="GO:0016491">
    <property type="term" value="F:oxidoreductase activity"/>
    <property type="evidence" value="ECO:0007669"/>
    <property type="project" value="UniProtKB-KW"/>
</dbReference>
<comment type="subcellular location">
    <subcellularLocation>
        <location evidence="8">Mitochondrion</location>
    </subcellularLocation>
</comment>
<gene>
    <name evidence="11" type="ORF">GOMPHAMPRED_005213</name>
</gene>
<feature type="binding site" evidence="10">
    <location>
        <position position="184"/>
    </location>
    <ligand>
        <name>NADP(+)</name>
        <dbReference type="ChEBI" id="CHEBI:58349"/>
    </ligand>
</feature>
<reference evidence="11" key="1">
    <citation type="submission" date="2021-03" db="EMBL/GenBank/DDBJ databases">
        <authorList>
            <person name="Tagirdzhanova G."/>
        </authorList>
    </citation>
    <scope>NUCLEOTIDE SEQUENCE</scope>
</reference>
<dbReference type="Gene3D" id="3.40.50.720">
    <property type="entry name" value="NAD(P)-binding Rossmann-like Domain"/>
    <property type="match status" value="1"/>
</dbReference>
<dbReference type="AlphaFoldDB" id="A0A8H3IPM7"/>
<evidence type="ECO:0000256" key="7">
    <source>
        <dbReference type="ARBA" id="ARBA00048933"/>
    </source>
</evidence>
<dbReference type="EMBL" id="CAJPDQ010000030">
    <property type="protein sequence ID" value="CAF9928705.1"/>
    <property type="molecule type" value="Genomic_DNA"/>
</dbReference>
<keyword evidence="5 8" id="KW-0521">NADP</keyword>
<comment type="caution">
    <text evidence="11">The sequence shown here is derived from an EMBL/GenBank/DDBJ whole genome shotgun (WGS) entry which is preliminary data.</text>
</comment>
<feature type="binding site" evidence="10">
    <location>
        <begin position="128"/>
        <end position="131"/>
    </location>
    <ligand>
        <name>NADP(+)</name>
        <dbReference type="ChEBI" id="CHEBI:58349"/>
    </ligand>
</feature>
<feature type="binding site" evidence="9">
    <location>
        <position position="21"/>
    </location>
    <ligand>
        <name>FAD</name>
        <dbReference type="ChEBI" id="CHEBI:57692"/>
    </ligand>
</feature>